<comment type="caution">
    <text evidence="1">The sequence shown here is derived from an EMBL/GenBank/DDBJ whole genome shotgun (WGS) entry which is preliminary data.</text>
</comment>
<protein>
    <recommendedName>
        <fullName evidence="3">Lipoprotein</fullName>
    </recommendedName>
</protein>
<proteinExistence type="predicted"/>
<evidence type="ECO:0000313" key="2">
    <source>
        <dbReference type="Proteomes" id="UP000637980"/>
    </source>
</evidence>
<gene>
    <name evidence="1" type="ORF">GCM10007094_10230</name>
</gene>
<dbReference type="EMBL" id="BMXE01000002">
    <property type="protein sequence ID" value="GHB24150.1"/>
    <property type="molecule type" value="Genomic_DNA"/>
</dbReference>
<name>A0ABQ3E343_9HYPH</name>
<dbReference type="Proteomes" id="UP000637980">
    <property type="component" value="Unassembled WGS sequence"/>
</dbReference>
<evidence type="ECO:0008006" key="3">
    <source>
        <dbReference type="Google" id="ProtNLM"/>
    </source>
</evidence>
<keyword evidence="2" id="KW-1185">Reference proteome</keyword>
<accession>A0ABQ3E343</accession>
<organism evidence="1 2">
    <name type="scientific">Pseudovibrio japonicus</name>
    <dbReference type="NCBI Taxonomy" id="366534"/>
    <lineage>
        <taxon>Bacteria</taxon>
        <taxon>Pseudomonadati</taxon>
        <taxon>Pseudomonadota</taxon>
        <taxon>Alphaproteobacteria</taxon>
        <taxon>Hyphomicrobiales</taxon>
        <taxon>Stappiaceae</taxon>
        <taxon>Pseudovibrio</taxon>
    </lineage>
</organism>
<evidence type="ECO:0000313" key="1">
    <source>
        <dbReference type="EMBL" id="GHB24150.1"/>
    </source>
</evidence>
<sequence>MFTTGLSLIALAGLVGCQTVTPGQGRLGGGTVEFQVTEGFFGNGAAQTTATLPNGDVYTGEMITARSVTTGVEEDPFGGYGFDDFDDFDDFDGFDDDPGFVATYSTTYSPYARGVLFSGDRTMRCVVTLASPPAGFSAGGTGQCRLSSGGSFPVEF</sequence>
<reference evidence="2" key="1">
    <citation type="journal article" date="2019" name="Int. J. Syst. Evol. Microbiol.">
        <title>The Global Catalogue of Microorganisms (GCM) 10K type strain sequencing project: providing services to taxonomists for standard genome sequencing and annotation.</title>
        <authorList>
            <consortium name="The Broad Institute Genomics Platform"/>
            <consortium name="The Broad Institute Genome Sequencing Center for Infectious Disease"/>
            <person name="Wu L."/>
            <person name="Ma J."/>
        </authorList>
    </citation>
    <scope>NUCLEOTIDE SEQUENCE [LARGE SCALE GENOMIC DNA]</scope>
    <source>
        <strain evidence="2">KCTC 12861</strain>
    </source>
</reference>